<dbReference type="AlphaFoldDB" id="A0A233VX88"/>
<accession>A0A233VX88</accession>
<reference evidence="3" key="1">
    <citation type="submission" date="2017-04" db="EMBL/GenBank/DDBJ databases">
        <title>Finegoldia magna isolated from orthopedic joint implant-associated infections.</title>
        <authorList>
            <person name="Bjorklund S."/>
            <person name="Bruggemann H."/>
            <person name="Jensen A."/>
            <person name="Hellmark B."/>
            <person name="Soderquist B."/>
        </authorList>
    </citation>
    <scope>NUCLEOTIDE SEQUENCE [LARGE SCALE GENOMIC DNA]</scope>
    <source>
        <strain evidence="3">08T492</strain>
    </source>
</reference>
<name>A0A233VX88_FINMA</name>
<dbReference type="CDD" id="cd21808">
    <property type="entry name" value="ABC-2_lan_permease_MutG"/>
    <property type="match status" value="1"/>
</dbReference>
<feature type="transmembrane region" description="Helical" evidence="1">
    <location>
        <begin position="125"/>
        <end position="149"/>
    </location>
</feature>
<dbReference type="InterPro" id="IPR022294">
    <property type="entry name" value="ABC-transptr_permeasesu"/>
</dbReference>
<dbReference type="EMBL" id="NDYI01000018">
    <property type="protein sequence ID" value="OXZ37005.1"/>
    <property type="molecule type" value="Genomic_DNA"/>
</dbReference>
<comment type="caution">
    <text evidence="2">The sequence shown here is derived from an EMBL/GenBank/DDBJ whole genome shotgun (WGS) entry which is preliminary data.</text>
</comment>
<protein>
    <submittedName>
        <fullName evidence="2">Lantibiotic ABC transporter permease</fullName>
    </submittedName>
</protein>
<keyword evidence="1" id="KW-0812">Transmembrane</keyword>
<dbReference type="RefSeq" id="WP_023056526.1">
    <property type="nucleotide sequence ID" value="NZ_NDYI01000018.1"/>
</dbReference>
<organism evidence="2 3">
    <name type="scientific">Finegoldia magna</name>
    <name type="common">Peptostreptococcus magnus</name>
    <dbReference type="NCBI Taxonomy" id="1260"/>
    <lineage>
        <taxon>Bacteria</taxon>
        <taxon>Bacillati</taxon>
        <taxon>Bacillota</taxon>
        <taxon>Tissierellia</taxon>
        <taxon>Tissierellales</taxon>
        <taxon>Peptoniphilaceae</taxon>
        <taxon>Finegoldia</taxon>
    </lineage>
</organism>
<proteinExistence type="predicted"/>
<gene>
    <name evidence="2" type="ORF">B9N56_06985</name>
</gene>
<evidence type="ECO:0000313" key="2">
    <source>
        <dbReference type="EMBL" id="OXZ37005.1"/>
    </source>
</evidence>
<feature type="transmembrane region" description="Helical" evidence="1">
    <location>
        <begin position="50"/>
        <end position="71"/>
    </location>
</feature>
<feature type="transmembrane region" description="Helical" evidence="1">
    <location>
        <begin position="92"/>
        <end position="119"/>
    </location>
</feature>
<keyword evidence="1" id="KW-1133">Transmembrane helix</keyword>
<evidence type="ECO:0000256" key="1">
    <source>
        <dbReference type="SAM" id="Phobius"/>
    </source>
</evidence>
<sequence length="246" mass="27606">MLKCLHSHIYKIVKSPLFYITILWPIICVGLFIAYYSVSSWSIEQNISGFFQALSLFMDCLVVMLCTGIVQQEQRAGSSFNILCVGKSRIQMLISLVILLVIMTGLSLIIAVAGFALLYGKMITISYVLTTILMLIPLICLVFIHLFIAFKFGTSWSIGSGVIFILVGALGCTGLLDKFWYYLPPTWAARFSSLMILDTFHTDYILKIAAELRYGLLICIIVTIALVTLIPIWFNKWDGRADNSDE</sequence>
<dbReference type="NCBIfam" id="TIGR03733">
    <property type="entry name" value="lanti_perm_MutG"/>
    <property type="match status" value="1"/>
</dbReference>
<feature type="transmembrane region" description="Helical" evidence="1">
    <location>
        <begin position="17"/>
        <end position="38"/>
    </location>
</feature>
<dbReference type="Proteomes" id="UP000215361">
    <property type="component" value="Unassembled WGS sequence"/>
</dbReference>
<evidence type="ECO:0000313" key="3">
    <source>
        <dbReference type="Proteomes" id="UP000215361"/>
    </source>
</evidence>
<feature type="transmembrane region" description="Helical" evidence="1">
    <location>
        <begin position="156"/>
        <end position="176"/>
    </location>
</feature>
<feature type="transmembrane region" description="Helical" evidence="1">
    <location>
        <begin position="212"/>
        <end position="234"/>
    </location>
</feature>
<keyword evidence="1" id="KW-0472">Membrane</keyword>